<sequence length="224" mass="25336">MTLPVGTVIHINIQANTVLSSGRGSLVTQRNHVHHHVPVRVVETYPTLPEFTPHLSTTTGRRIEAQSRIRRKLEEVTAQSQGTLPRIGRLALSATRILSVVEQKNDSLNMGFVDLAMDAHAVAYIAVISFLYRRPRMSKKSVKKLTRLLDMIHILLVETTATGNIVVLLKKFATRYRRKCRMVRMREDLLDLLREIEGNNDVDVLSSLNVALNYHHQQSSVDTT</sequence>
<organism evidence="2 3">
    <name type="scientific">Psilocybe cf. subviscida</name>
    <dbReference type="NCBI Taxonomy" id="2480587"/>
    <lineage>
        <taxon>Eukaryota</taxon>
        <taxon>Fungi</taxon>
        <taxon>Dikarya</taxon>
        <taxon>Basidiomycota</taxon>
        <taxon>Agaricomycotina</taxon>
        <taxon>Agaricomycetes</taxon>
        <taxon>Agaricomycetidae</taxon>
        <taxon>Agaricales</taxon>
        <taxon>Agaricineae</taxon>
        <taxon>Strophariaceae</taxon>
        <taxon>Psilocybe</taxon>
    </lineage>
</organism>
<dbReference type="Proteomes" id="UP000567179">
    <property type="component" value="Unassembled WGS sequence"/>
</dbReference>
<keyword evidence="1" id="KW-0472">Membrane</keyword>
<protein>
    <submittedName>
        <fullName evidence="2">Uncharacterized protein</fullName>
    </submittedName>
</protein>
<keyword evidence="3" id="KW-1185">Reference proteome</keyword>
<comment type="caution">
    <text evidence="2">The sequence shown here is derived from an EMBL/GenBank/DDBJ whole genome shotgun (WGS) entry which is preliminary data.</text>
</comment>
<feature type="transmembrane region" description="Helical" evidence="1">
    <location>
        <begin position="152"/>
        <end position="169"/>
    </location>
</feature>
<reference evidence="2 3" key="1">
    <citation type="journal article" date="2020" name="ISME J.">
        <title>Uncovering the hidden diversity of litter-decomposition mechanisms in mushroom-forming fungi.</title>
        <authorList>
            <person name="Floudas D."/>
            <person name="Bentzer J."/>
            <person name="Ahren D."/>
            <person name="Johansson T."/>
            <person name="Persson P."/>
            <person name="Tunlid A."/>
        </authorList>
    </citation>
    <scope>NUCLEOTIDE SEQUENCE [LARGE SCALE GENOMIC DNA]</scope>
    <source>
        <strain evidence="2 3">CBS 101986</strain>
    </source>
</reference>
<evidence type="ECO:0000256" key="1">
    <source>
        <dbReference type="SAM" id="Phobius"/>
    </source>
</evidence>
<gene>
    <name evidence="2" type="ORF">D9619_013754</name>
</gene>
<evidence type="ECO:0000313" key="3">
    <source>
        <dbReference type="Proteomes" id="UP000567179"/>
    </source>
</evidence>
<dbReference type="AlphaFoldDB" id="A0A8H5EYV8"/>
<proteinExistence type="predicted"/>
<accession>A0A8H5EYV8</accession>
<evidence type="ECO:0000313" key="2">
    <source>
        <dbReference type="EMBL" id="KAF5317444.1"/>
    </source>
</evidence>
<keyword evidence="1" id="KW-1133">Transmembrane helix</keyword>
<dbReference type="EMBL" id="JAACJJ010000036">
    <property type="protein sequence ID" value="KAF5317444.1"/>
    <property type="molecule type" value="Genomic_DNA"/>
</dbReference>
<name>A0A8H5EYV8_9AGAR</name>
<keyword evidence="1" id="KW-0812">Transmembrane</keyword>
<feature type="transmembrane region" description="Helical" evidence="1">
    <location>
        <begin position="112"/>
        <end position="132"/>
    </location>
</feature>